<dbReference type="Pfam" id="PF11158">
    <property type="entry name" value="DUF2938"/>
    <property type="match status" value="1"/>
</dbReference>
<keyword evidence="1" id="KW-1133">Transmembrane helix</keyword>
<gene>
    <name evidence="2" type="ORF">BB934_04750</name>
</gene>
<feature type="transmembrane region" description="Helical" evidence="1">
    <location>
        <begin position="6"/>
        <end position="26"/>
    </location>
</feature>
<dbReference type="InterPro" id="IPR021329">
    <property type="entry name" value="DUF2938"/>
</dbReference>
<dbReference type="OrthoDB" id="9812539at2"/>
<feature type="transmembrane region" description="Helical" evidence="1">
    <location>
        <begin position="138"/>
        <end position="158"/>
    </location>
</feature>
<sequence>MADFLFRSILIGVGATAIFDLWGLLLKQVFGLPGANWAPVGRWFCHLASGKVFHEDIAKAPPFAHELAAGWIGHYLVGILFAAILLAVTPSGWAEQPTLMPPLVVGLVTVGAGWFLLQPGMGAGVAASKRPNANQIRMLNILGHIVFGLGLYATALLIR</sequence>
<evidence type="ECO:0000313" key="2">
    <source>
        <dbReference type="EMBL" id="ANY77627.1"/>
    </source>
</evidence>
<dbReference type="EMBL" id="CP016616">
    <property type="protein sequence ID" value="ANY77627.1"/>
    <property type="molecule type" value="Genomic_DNA"/>
</dbReference>
<dbReference type="AlphaFoldDB" id="A0A1B2ECG6"/>
<evidence type="ECO:0000256" key="1">
    <source>
        <dbReference type="SAM" id="Phobius"/>
    </source>
</evidence>
<accession>A0A1B2ECG6</accession>
<proteinExistence type="predicted"/>
<evidence type="ECO:0008006" key="3">
    <source>
        <dbReference type="Google" id="ProtNLM"/>
    </source>
</evidence>
<feature type="transmembrane region" description="Helical" evidence="1">
    <location>
        <begin position="72"/>
        <end position="93"/>
    </location>
</feature>
<dbReference type="KEGG" id="moc:BB934_04750"/>
<protein>
    <recommendedName>
        <fullName evidence="3">DUF2938 domain-containing protein</fullName>
    </recommendedName>
</protein>
<keyword evidence="1" id="KW-0812">Transmembrane</keyword>
<reference evidence="2" key="1">
    <citation type="submission" date="2016-07" db="EMBL/GenBank/DDBJ databases">
        <title>Microvirga ossetica sp. nov. a new species of rhizobia isolated from root nodules of the legume species Vicia alpestris Steven originated from North Ossetia region in the Caucasus.</title>
        <authorList>
            <person name="Safronova V.I."/>
            <person name="Kuznetsova I.G."/>
            <person name="Sazanova A.L."/>
            <person name="Belimov A."/>
            <person name="Andronov E."/>
            <person name="Osledkin Y.S."/>
            <person name="Onishchuk O.P."/>
            <person name="Kurchak O.N."/>
            <person name="Shaposhnikov A.I."/>
            <person name="Willems A."/>
            <person name="Tikhonovich I.A."/>
        </authorList>
    </citation>
    <scope>NUCLEOTIDE SEQUENCE [LARGE SCALE GENOMIC DNA]</scope>
    <source>
        <strain evidence="2">V5/3M</strain>
    </source>
</reference>
<name>A0A1B2ECG6_9HYPH</name>
<organism evidence="2">
    <name type="scientific">Microvirga ossetica</name>
    <dbReference type="NCBI Taxonomy" id="1882682"/>
    <lineage>
        <taxon>Bacteria</taxon>
        <taxon>Pseudomonadati</taxon>
        <taxon>Pseudomonadota</taxon>
        <taxon>Alphaproteobacteria</taxon>
        <taxon>Hyphomicrobiales</taxon>
        <taxon>Methylobacteriaceae</taxon>
        <taxon>Microvirga</taxon>
    </lineage>
</organism>
<dbReference type="RefSeq" id="WP_099508613.1">
    <property type="nucleotide sequence ID" value="NZ_CP016616.1"/>
</dbReference>
<feature type="transmembrane region" description="Helical" evidence="1">
    <location>
        <begin position="99"/>
        <end position="117"/>
    </location>
</feature>
<keyword evidence="1" id="KW-0472">Membrane</keyword>